<keyword evidence="2" id="KW-0503">Monooxygenase</keyword>
<dbReference type="InterPro" id="IPR007820">
    <property type="entry name" value="AbrB_fam"/>
</dbReference>
<dbReference type="NCBIfam" id="TIGR03082">
    <property type="entry name" value="Gneg_AbrB_dup"/>
    <property type="match status" value="2"/>
</dbReference>
<dbReference type="Pfam" id="PF05145">
    <property type="entry name" value="AbrB"/>
    <property type="match status" value="1"/>
</dbReference>
<feature type="transmembrane region" description="Helical" evidence="1">
    <location>
        <begin position="331"/>
        <end position="354"/>
    </location>
</feature>
<feature type="transmembrane region" description="Helical" evidence="1">
    <location>
        <begin position="21"/>
        <end position="37"/>
    </location>
</feature>
<proteinExistence type="predicted"/>
<evidence type="ECO:0000313" key="2">
    <source>
        <dbReference type="EMBL" id="SLN25434.1"/>
    </source>
</evidence>
<feature type="transmembrane region" description="Helical" evidence="1">
    <location>
        <begin position="269"/>
        <end position="295"/>
    </location>
</feature>
<feature type="transmembrane region" description="Helical" evidence="1">
    <location>
        <begin position="198"/>
        <end position="219"/>
    </location>
</feature>
<dbReference type="PANTHER" id="PTHR38457:SF1">
    <property type="entry name" value="REGULATOR ABRB-RELATED"/>
    <property type="match status" value="1"/>
</dbReference>
<dbReference type="OrthoDB" id="7157734at2"/>
<dbReference type="Proteomes" id="UP000193862">
    <property type="component" value="Unassembled WGS sequence"/>
</dbReference>
<evidence type="ECO:0000256" key="1">
    <source>
        <dbReference type="SAM" id="Phobius"/>
    </source>
</evidence>
<dbReference type="PANTHER" id="PTHR38457">
    <property type="entry name" value="REGULATOR ABRB-RELATED"/>
    <property type="match status" value="1"/>
</dbReference>
<dbReference type="AlphaFoldDB" id="A0A1Y5RUG7"/>
<evidence type="ECO:0000313" key="3">
    <source>
        <dbReference type="Proteomes" id="UP000193862"/>
    </source>
</evidence>
<reference evidence="2 3" key="1">
    <citation type="submission" date="2017-03" db="EMBL/GenBank/DDBJ databases">
        <authorList>
            <person name="Afonso C.L."/>
            <person name="Miller P.J."/>
            <person name="Scott M.A."/>
            <person name="Spackman E."/>
            <person name="Goraichik I."/>
            <person name="Dimitrov K.M."/>
            <person name="Suarez D.L."/>
            <person name="Swayne D.E."/>
        </authorList>
    </citation>
    <scope>NUCLEOTIDE SEQUENCE [LARGE SCALE GENOMIC DNA]</scope>
    <source>
        <strain evidence="2 3">CECT 8620</strain>
    </source>
</reference>
<accession>A0A1Y5RUG7</accession>
<dbReference type="EMBL" id="FWFS01000002">
    <property type="protein sequence ID" value="SLN25434.1"/>
    <property type="molecule type" value="Genomic_DNA"/>
</dbReference>
<keyword evidence="1" id="KW-0812">Transmembrane</keyword>
<feature type="transmembrane region" description="Helical" evidence="1">
    <location>
        <begin position="161"/>
        <end position="178"/>
    </location>
</feature>
<keyword evidence="3" id="KW-1185">Reference proteome</keyword>
<keyword evidence="1" id="KW-0472">Membrane</keyword>
<sequence length="359" mass="37870">MVYKAPFPKPTLDPNRLARQLLALAIGAIGGYLFFLIHLPLAWMLGAMSFCLIASLLQVPVLSPNRIRNPMAGVIGAMLGTSFTPDFFNGLLHWTVPLLLLIPYLGIATFAGYVYLHKLVGYDQPTSFFSATPGGLVDMIMMGEARGGDGRIIALMHGARVFLVVLFFPVIVQSVAGVDLGAVTRNWTSMAGVGAWDVVWFVLTVLVGQVAGHKLGLPASHLMGPMLISATLHLTHVTDFTVPTAVTSAAQLVLGTALGARFAGTSTKFILKALGVSLGSTVILLTMTVGFGLLIAQVSDIAIPEILLAYSPGGLAEMSLVAYAVGASVPFVSAMHLARIFLVIAGAMPAKALITRFVK</sequence>
<dbReference type="InterPro" id="IPR017516">
    <property type="entry name" value="AbrB_dup"/>
</dbReference>
<protein>
    <submittedName>
        <fullName evidence="2">Putative ammonia monooxygenase</fullName>
    </submittedName>
</protein>
<dbReference type="PIRSF" id="PIRSF038991">
    <property type="entry name" value="Protein_AbrB"/>
    <property type="match status" value="1"/>
</dbReference>
<dbReference type="GO" id="GO:0004497">
    <property type="term" value="F:monooxygenase activity"/>
    <property type="evidence" value="ECO:0007669"/>
    <property type="project" value="UniProtKB-KW"/>
</dbReference>
<gene>
    <name evidence="2" type="ORF">AQS8620_00745</name>
</gene>
<name>A0A1Y5RUG7_9RHOB</name>
<dbReference type="RefSeq" id="WP_159453191.1">
    <property type="nucleotide sequence ID" value="NZ_FWFS01000002.1"/>
</dbReference>
<feature type="transmembrane region" description="Helical" evidence="1">
    <location>
        <begin position="94"/>
        <end position="116"/>
    </location>
</feature>
<organism evidence="2 3">
    <name type="scientific">Aquimixticola soesokkakensis</name>
    <dbReference type="NCBI Taxonomy" id="1519096"/>
    <lineage>
        <taxon>Bacteria</taxon>
        <taxon>Pseudomonadati</taxon>
        <taxon>Pseudomonadota</taxon>
        <taxon>Alphaproteobacteria</taxon>
        <taxon>Rhodobacterales</taxon>
        <taxon>Paracoccaceae</taxon>
        <taxon>Aquimixticola</taxon>
    </lineage>
</organism>
<dbReference type="GO" id="GO:0010468">
    <property type="term" value="P:regulation of gene expression"/>
    <property type="evidence" value="ECO:0007669"/>
    <property type="project" value="InterPro"/>
</dbReference>
<dbReference type="GO" id="GO:0016020">
    <property type="term" value="C:membrane"/>
    <property type="evidence" value="ECO:0007669"/>
    <property type="project" value="InterPro"/>
</dbReference>
<keyword evidence="1" id="KW-1133">Transmembrane helix</keyword>
<keyword evidence="2" id="KW-0560">Oxidoreductase</keyword>